<dbReference type="InterPro" id="IPR029063">
    <property type="entry name" value="SAM-dependent_MTases_sf"/>
</dbReference>
<evidence type="ECO:0000256" key="2">
    <source>
        <dbReference type="ARBA" id="ARBA00008138"/>
    </source>
</evidence>
<dbReference type="EMBL" id="LQPN01000053">
    <property type="protein sequence ID" value="ORW44189.1"/>
    <property type="molecule type" value="Genomic_DNA"/>
</dbReference>
<comment type="function">
    <text evidence="1 6">Exhibits S-adenosyl-L-methionine-dependent methyltransferase activity.</text>
</comment>
<keyword evidence="5 6" id="KW-0949">S-adenosyl-L-methionine</keyword>
<dbReference type="GO" id="GO:0032259">
    <property type="term" value="P:methylation"/>
    <property type="evidence" value="ECO:0007669"/>
    <property type="project" value="UniProtKB-KW"/>
</dbReference>
<evidence type="ECO:0000256" key="1">
    <source>
        <dbReference type="ARBA" id="ARBA00003907"/>
    </source>
</evidence>
<reference evidence="7 8" key="1">
    <citation type="journal article" date="2015" name="Emerg. Microbes Infect.">
        <title>Characterization of 17 strains belonging to the Mycobacterium simiae complex and description of Mycobacterium paraense sp. nov.</title>
        <authorList>
            <person name="Fusco da Costa A.R."/>
            <person name="Fedrizzi T."/>
            <person name="Lopes M.L."/>
            <person name="Pecorari M."/>
            <person name="Oliveira da Costa W.L."/>
            <person name="Giacobazzi E."/>
            <person name="da Costa Bahia J.R."/>
            <person name="De Sanctis V."/>
            <person name="Batista Lima K.V."/>
            <person name="Bertorelli R."/>
            <person name="Grottola A."/>
            <person name="Fabio A."/>
            <person name="Mariottini A."/>
            <person name="Ferretti P."/>
            <person name="Di Leva F."/>
            <person name="Fregni Serpini G."/>
            <person name="Tagliazucchi S."/>
            <person name="Rumpianesi F."/>
            <person name="Jousson O."/>
            <person name="Segata N."/>
            <person name="Tortoli E."/>
        </authorList>
    </citation>
    <scope>NUCLEOTIDE SEQUENCE [LARGE SCALE GENOMIC DNA]</scope>
    <source>
        <strain evidence="7 8">IEC33</strain>
    </source>
</reference>
<dbReference type="AlphaFoldDB" id="A0A1X2A908"/>
<dbReference type="PANTHER" id="PTHR43619:SF2">
    <property type="entry name" value="S-ADENOSYL-L-METHIONINE-DEPENDENT METHYLTRANSFERASES SUPERFAMILY PROTEIN"/>
    <property type="match status" value="1"/>
</dbReference>
<evidence type="ECO:0000256" key="5">
    <source>
        <dbReference type="ARBA" id="ARBA00022691"/>
    </source>
</evidence>
<dbReference type="EC" id="2.1.1.-" evidence="6"/>
<proteinExistence type="inferred from homology"/>
<dbReference type="STRING" id="767916.AWB91_24350"/>
<protein>
    <recommendedName>
        <fullName evidence="6">S-adenosyl-L-methionine-dependent methyltransferase</fullName>
        <ecNumber evidence="6">2.1.1.-</ecNumber>
    </recommendedName>
</protein>
<comment type="similarity">
    <text evidence="2 6">Belongs to the UPF0677 family.</text>
</comment>
<evidence type="ECO:0000256" key="6">
    <source>
        <dbReference type="RuleBase" id="RU362030"/>
    </source>
</evidence>
<evidence type="ECO:0000313" key="7">
    <source>
        <dbReference type="EMBL" id="ORW44189.1"/>
    </source>
</evidence>
<sequence>MARTDNDTWEITESVGATALGVAAARAAETESENPLISDPFARVFLDAAGEGMWNWFAAPDLPAEIAEAEPDLKPRMQSMVNYMAARTSFFDGFFLDATRAGALQVVILAAGLDSRAWRLPWPDGTTVYELDQPRVLEFKSSTLRDHGAEPACNLVHVPVDLRHDWPAALREAGFDASLPSAWSAEGLLPFLPATAQELLFDRVDALGAAGSRIAVEAPGPDFLDEAAIEKRRADMQRVRDLMAKLQPERDIPDVHDLWYFEEREDVGDWLRRHGWKVTVTPAEELMASYDRRPPQGVEDAAPKTLFVAAEKE</sequence>
<dbReference type="InterPro" id="IPR011610">
    <property type="entry name" value="SAM_mthyl_Trfase_ML2640-like"/>
</dbReference>
<dbReference type="InterPro" id="IPR007213">
    <property type="entry name" value="Ppm1/Ppm2/Tcmp"/>
</dbReference>
<dbReference type="Proteomes" id="UP000193285">
    <property type="component" value="Unassembled WGS sequence"/>
</dbReference>
<evidence type="ECO:0000256" key="3">
    <source>
        <dbReference type="ARBA" id="ARBA00022603"/>
    </source>
</evidence>
<dbReference type="OrthoDB" id="9806164at2"/>
<dbReference type="NCBIfam" id="TIGR00027">
    <property type="entry name" value="mthyl_TIGR00027"/>
    <property type="match status" value="1"/>
</dbReference>
<dbReference type="Pfam" id="PF04072">
    <property type="entry name" value="LCM"/>
    <property type="match status" value="1"/>
</dbReference>
<dbReference type="Gene3D" id="3.40.50.150">
    <property type="entry name" value="Vaccinia Virus protein VP39"/>
    <property type="match status" value="1"/>
</dbReference>
<evidence type="ECO:0000256" key="4">
    <source>
        <dbReference type="ARBA" id="ARBA00022679"/>
    </source>
</evidence>
<keyword evidence="3 6" id="KW-0489">Methyltransferase</keyword>
<keyword evidence="4 7" id="KW-0808">Transferase</keyword>
<organism evidence="7 8">
    <name type="scientific">Mycobacterium paraense</name>
    <dbReference type="NCBI Taxonomy" id="767916"/>
    <lineage>
        <taxon>Bacteria</taxon>
        <taxon>Bacillati</taxon>
        <taxon>Actinomycetota</taxon>
        <taxon>Actinomycetes</taxon>
        <taxon>Mycobacteriales</taxon>
        <taxon>Mycobacteriaceae</taxon>
        <taxon>Mycobacterium</taxon>
        <taxon>Mycobacterium simiae complex</taxon>
    </lineage>
</organism>
<dbReference type="RefSeq" id="WP_085245365.1">
    <property type="nucleotide sequence ID" value="NZ_LQPN01000053.1"/>
</dbReference>
<name>A0A1X2A908_9MYCO</name>
<accession>A0A1X2A908</accession>
<dbReference type="FunFam" id="3.40.50.150:FF:000152">
    <property type="entry name" value="S-adenosyl-L-methionine-dependent methyltransferase"/>
    <property type="match status" value="1"/>
</dbReference>
<comment type="caution">
    <text evidence="7">The sequence shown here is derived from an EMBL/GenBank/DDBJ whole genome shotgun (WGS) entry which is preliminary data.</text>
</comment>
<dbReference type="PANTHER" id="PTHR43619">
    <property type="entry name" value="S-ADENOSYL-L-METHIONINE-DEPENDENT METHYLTRANSFERASE YKTD-RELATED"/>
    <property type="match status" value="1"/>
</dbReference>
<dbReference type="SUPFAM" id="SSF53335">
    <property type="entry name" value="S-adenosyl-L-methionine-dependent methyltransferases"/>
    <property type="match status" value="1"/>
</dbReference>
<dbReference type="GO" id="GO:0008168">
    <property type="term" value="F:methyltransferase activity"/>
    <property type="evidence" value="ECO:0007669"/>
    <property type="project" value="UniProtKB-UniRule"/>
</dbReference>
<gene>
    <name evidence="7" type="ORF">AWB90_16845</name>
</gene>
<evidence type="ECO:0000313" key="8">
    <source>
        <dbReference type="Proteomes" id="UP000193285"/>
    </source>
</evidence>